<organism evidence="1 2">
    <name type="scientific">Vermiconidia calcicola</name>
    <dbReference type="NCBI Taxonomy" id="1690605"/>
    <lineage>
        <taxon>Eukaryota</taxon>
        <taxon>Fungi</taxon>
        <taxon>Dikarya</taxon>
        <taxon>Ascomycota</taxon>
        <taxon>Pezizomycotina</taxon>
        <taxon>Dothideomycetes</taxon>
        <taxon>Dothideomycetidae</taxon>
        <taxon>Mycosphaerellales</taxon>
        <taxon>Extremaceae</taxon>
        <taxon>Vermiconidia</taxon>
    </lineage>
</organism>
<sequence>MLDLDSNLDVYIRNYDSERPYTEYEAPPDSPLHTGLPRETYIEAITNESFAIVIVIRPQFTFKKHPHVRVDIEIDDGALWVTDYRKCSSKKPGRCHQHLSDGTWRTLGFAFGELHQNEDCDQSRSEAAEEASKRGKIEVSIQRGKMTERKVDVSDKPLDLGTGEQPETWQDWEPAKGKAGEEVTFTFFYTSRMILDLKKILPITPIATPKPCGRPVPPVDAALASLGKKRNQSQKYIEITDDEDDEEPLPNKKIKTEPVELHRPNVIVLEDELSTNNEIKVEPGMASLPTKQGNSGVRPTASASSTTKQTSKEKEKARLLLQLDEITVRRRLMELEEDD</sequence>
<dbReference type="EMBL" id="JAUTXU010000202">
    <property type="protein sequence ID" value="KAK3699024.1"/>
    <property type="molecule type" value="Genomic_DNA"/>
</dbReference>
<keyword evidence="2" id="KW-1185">Reference proteome</keyword>
<gene>
    <name evidence="1" type="ORF">LTR37_016628</name>
</gene>
<reference evidence="1" key="1">
    <citation type="submission" date="2023-07" db="EMBL/GenBank/DDBJ databases">
        <title>Black Yeasts Isolated from many extreme environments.</title>
        <authorList>
            <person name="Coleine C."/>
            <person name="Stajich J.E."/>
            <person name="Selbmann L."/>
        </authorList>
    </citation>
    <scope>NUCLEOTIDE SEQUENCE</scope>
    <source>
        <strain evidence="1">CCFEE 5714</strain>
    </source>
</reference>
<name>A0ACC3MME1_9PEZI</name>
<proteinExistence type="predicted"/>
<dbReference type="Proteomes" id="UP001281147">
    <property type="component" value="Unassembled WGS sequence"/>
</dbReference>
<evidence type="ECO:0000313" key="2">
    <source>
        <dbReference type="Proteomes" id="UP001281147"/>
    </source>
</evidence>
<accession>A0ACC3MME1</accession>
<evidence type="ECO:0000313" key="1">
    <source>
        <dbReference type="EMBL" id="KAK3699024.1"/>
    </source>
</evidence>
<comment type="caution">
    <text evidence="1">The sequence shown here is derived from an EMBL/GenBank/DDBJ whole genome shotgun (WGS) entry which is preliminary data.</text>
</comment>
<protein>
    <submittedName>
        <fullName evidence="1">Uncharacterized protein</fullName>
    </submittedName>
</protein>